<dbReference type="PANTHER" id="PTHR46797:SF2">
    <property type="entry name" value="TRANSCRIPTIONAL REGULATOR"/>
    <property type="match status" value="1"/>
</dbReference>
<evidence type="ECO:0000313" key="3">
    <source>
        <dbReference type="EMBL" id="RKF12675.1"/>
    </source>
</evidence>
<dbReference type="Pfam" id="PF07883">
    <property type="entry name" value="Cupin_2"/>
    <property type="match status" value="1"/>
</dbReference>
<keyword evidence="4" id="KW-1185">Reference proteome</keyword>
<dbReference type="InterPro" id="IPR014710">
    <property type="entry name" value="RmlC-like_jellyroll"/>
</dbReference>
<name>A0A3A8ARV9_9RHOB</name>
<evidence type="ECO:0000313" key="4">
    <source>
        <dbReference type="Proteomes" id="UP000281128"/>
    </source>
</evidence>
<dbReference type="InterPro" id="IPR010982">
    <property type="entry name" value="Lambda_DNA-bd_dom_sf"/>
</dbReference>
<dbReference type="CDD" id="cd00093">
    <property type="entry name" value="HTH_XRE"/>
    <property type="match status" value="1"/>
</dbReference>
<reference evidence="3 4" key="1">
    <citation type="submission" date="2018-09" db="EMBL/GenBank/DDBJ databases">
        <title>Roseovarius spongiae sp. nov., isolated from a marine sponge.</title>
        <authorList>
            <person name="Zhuang L."/>
            <person name="Luo L."/>
        </authorList>
    </citation>
    <scope>NUCLEOTIDE SEQUENCE [LARGE SCALE GENOMIC DNA]</scope>
    <source>
        <strain evidence="3 4">HN-E21</strain>
    </source>
</reference>
<dbReference type="AlphaFoldDB" id="A0A3A8ARV9"/>
<dbReference type="PROSITE" id="PS50943">
    <property type="entry name" value="HTH_CROC1"/>
    <property type="match status" value="1"/>
</dbReference>
<proteinExistence type="predicted"/>
<dbReference type="SUPFAM" id="SSF51182">
    <property type="entry name" value="RmlC-like cupins"/>
    <property type="match status" value="1"/>
</dbReference>
<dbReference type="SMART" id="SM00530">
    <property type="entry name" value="HTH_XRE"/>
    <property type="match status" value="1"/>
</dbReference>
<dbReference type="InterPro" id="IPR001387">
    <property type="entry name" value="Cro/C1-type_HTH"/>
</dbReference>
<dbReference type="EMBL" id="RAPE01000006">
    <property type="protein sequence ID" value="RKF12675.1"/>
    <property type="molecule type" value="Genomic_DNA"/>
</dbReference>
<evidence type="ECO:0000256" key="1">
    <source>
        <dbReference type="ARBA" id="ARBA00023125"/>
    </source>
</evidence>
<organism evidence="3 4">
    <name type="scientific">Roseovarius spongiae</name>
    <dbReference type="NCBI Taxonomy" id="2320272"/>
    <lineage>
        <taxon>Bacteria</taxon>
        <taxon>Pseudomonadati</taxon>
        <taxon>Pseudomonadota</taxon>
        <taxon>Alphaproteobacteria</taxon>
        <taxon>Rhodobacterales</taxon>
        <taxon>Roseobacteraceae</taxon>
        <taxon>Roseovarius</taxon>
    </lineage>
</organism>
<dbReference type="GO" id="GO:0005829">
    <property type="term" value="C:cytosol"/>
    <property type="evidence" value="ECO:0007669"/>
    <property type="project" value="TreeGrafter"/>
</dbReference>
<protein>
    <submittedName>
        <fullName evidence="3">Cupin domain-containing protein</fullName>
    </submittedName>
</protein>
<dbReference type="Gene3D" id="1.10.260.40">
    <property type="entry name" value="lambda repressor-like DNA-binding domains"/>
    <property type="match status" value="1"/>
</dbReference>
<dbReference type="Gene3D" id="2.60.120.10">
    <property type="entry name" value="Jelly Rolls"/>
    <property type="match status" value="1"/>
</dbReference>
<dbReference type="OrthoDB" id="9814751at2"/>
<evidence type="ECO:0000259" key="2">
    <source>
        <dbReference type="PROSITE" id="PS50943"/>
    </source>
</evidence>
<comment type="caution">
    <text evidence="3">The sequence shown here is derived from an EMBL/GenBank/DDBJ whole genome shotgun (WGS) entry which is preliminary data.</text>
</comment>
<dbReference type="GO" id="GO:0003700">
    <property type="term" value="F:DNA-binding transcription factor activity"/>
    <property type="evidence" value="ECO:0007669"/>
    <property type="project" value="TreeGrafter"/>
</dbReference>
<dbReference type="Pfam" id="PF01381">
    <property type="entry name" value="HTH_3"/>
    <property type="match status" value="1"/>
</dbReference>
<gene>
    <name evidence="3" type="ORF">D6850_17100</name>
</gene>
<feature type="domain" description="HTH cro/C1-type" evidence="2">
    <location>
        <begin position="36"/>
        <end position="90"/>
    </location>
</feature>
<dbReference type="GO" id="GO:0003677">
    <property type="term" value="F:DNA binding"/>
    <property type="evidence" value="ECO:0007669"/>
    <property type="project" value="UniProtKB-KW"/>
</dbReference>
<sequence>MIIDLTMPSTHAVVCDQWSRHMTQENQPDEQLGSSLRQYRTQKALSLQEVASLTGLSVSMISKIERGLSSPSVKSLYALSRGLDLPLGSLFHGQNGDPQELPKTSSIDEEATLVVRKDMRRSLDFGEKRLVKELLTPQPIGNLELLMIVLEPGGSTGDDVFSHDGEEGGLVLEGALDLWVDDCRTRLYPGDSFTFRSRRRHRFANAANETTRVVWINTPPIY</sequence>
<keyword evidence="1" id="KW-0238">DNA-binding</keyword>
<dbReference type="CDD" id="cd02209">
    <property type="entry name" value="cupin_XRE_C"/>
    <property type="match status" value="1"/>
</dbReference>
<dbReference type="Proteomes" id="UP000281128">
    <property type="component" value="Unassembled WGS sequence"/>
</dbReference>
<accession>A0A3A8ARV9</accession>
<dbReference type="InterPro" id="IPR050807">
    <property type="entry name" value="TransReg_Diox_bact_type"/>
</dbReference>
<dbReference type="InterPro" id="IPR013096">
    <property type="entry name" value="Cupin_2"/>
</dbReference>
<dbReference type="SUPFAM" id="SSF47413">
    <property type="entry name" value="lambda repressor-like DNA-binding domains"/>
    <property type="match status" value="1"/>
</dbReference>
<dbReference type="InterPro" id="IPR011051">
    <property type="entry name" value="RmlC_Cupin_sf"/>
</dbReference>
<dbReference type="PANTHER" id="PTHR46797">
    <property type="entry name" value="HTH-TYPE TRANSCRIPTIONAL REGULATOR"/>
    <property type="match status" value="1"/>
</dbReference>